<organism evidence="2 3">
    <name type="scientific">Cellulomonas wangleii</name>
    <dbReference type="NCBI Taxonomy" id="2816956"/>
    <lineage>
        <taxon>Bacteria</taxon>
        <taxon>Bacillati</taxon>
        <taxon>Actinomycetota</taxon>
        <taxon>Actinomycetes</taxon>
        <taxon>Micrococcales</taxon>
        <taxon>Cellulomonadaceae</taxon>
        <taxon>Cellulomonas</taxon>
    </lineage>
</organism>
<dbReference type="Proteomes" id="UP000677804">
    <property type="component" value="Chromosome"/>
</dbReference>
<feature type="region of interest" description="Disordered" evidence="1">
    <location>
        <begin position="299"/>
        <end position="322"/>
    </location>
</feature>
<gene>
    <name evidence="2" type="ORF">KG103_15535</name>
</gene>
<feature type="compositionally biased region" description="Low complexity" evidence="1">
    <location>
        <begin position="300"/>
        <end position="322"/>
    </location>
</feature>
<evidence type="ECO:0000256" key="1">
    <source>
        <dbReference type="SAM" id="MobiDB-lite"/>
    </source>
</evidence>
<dbReference type="EMBL" id="CP074405">
    <property type="protein sequence ID" value="QVI61837.1"/>
    <property type="molecule type" value="Genomic_DNA"/>
</dbReference>
<evidence type="ECO:0000313" key="3">
    <source>
        <dbReference type="Proteomes" id="UP000677804"/>
    </source>
</evidence>
<name>A0ABX8D2Y4_9CELL</name>
<proteinExistence type="predicted"/>
<reference evidence="2 3" key="1">
    <citation type="submission" date="2021-05" db="EMBL/GenBank/DDBJ databases">
        <title>Novel species in genus Cellulomonas.</title>
        <authorList>
            <person name="Zhang G."/>
        </authorList>
    </citation>
    <scope>NUCLEOTIDE SEQUENCE [LARGE SCALE GENOMIC DNA]</scope>
    <source>
        <strain evidence="3">zg-ZUI222</strain>
    </source>
</reference>
<protein>
    <submittedName>
        <fullName evidence="2">Uncharacterized protein</fullName>
    </submittedName>
</protein>
<dbReference type="RefSeq" id="WP_207339411.1">
    <property type="nucleotide sequence ID" value="NZ_CP074405.1"/>
</dbReference>
<sequence length="377" mass="39250">MTDRTDSTGGTSTTAREAARAGYAFANEFVNVVATLPGGVRVRTAGRCGGMSFSVLDHLAAGRDAPSWPPALFAPGRVPPDGHLVADHLRARQLDSFRSASALRFLTWSVLPDADVGPLAGVRTRTCRELPRVLRALAEGHPVVLGLVVARTLVRSGDNHQVVATGFVRDPVTGAVTLTVLDPNSPRREVTLHATADGWRADDGRLWRGFFAHTYRPRTPPPLPGASRRPGTAVRPDASLALVHVATGRRLVVADGVPALRAQGTTTWAPSAPRTGRGLADGALVLLVAAGDAPRALTLGPDGPALADPPAGAGAPGGHDAPGPEAWRVVVEGGGAWREGSRVRLLHAATGALLRGTGDRLGSTFTPDAQTWWTVGS</sequence>
<evidence type="ECO:0000313" key="2">
    <source>
        <dbReference type="EMBL" id="QVI61837.1"/>
    </source>
</evidence>
<keyword evidence="3" id="KW-1185">Reference proteome</keyword>
<accession>A0ABX8D2Y4</accession>